<reference evidence="1 2" key="1">
    <citation type="submission" date="2016-05" db="EMBL/GenBank/DDBJ databases">
        <title>A degradative enzymes factory behind the ericoid mycorrhizal symbiosis.</title>
        <authorList>
            <consortium name="DOE Joint Genome Institute"/>
            <person name="Martino E."/>
            <person name="Morin E."/>
            <person name="Grelet G."/>
            <person name="Kuo A."/>
            <person name="Kohler A."/>
            <person name="Daghino S."/>
            <person name="Barry K."/>
            <person name="Choi C."/>
            <person name="Cichocki N."/>
            <person name="Clum A."/>
            <person name="Copeland A."/>
            <person name="Hainaut M."/>
            <person name="Haridas S."/>
            <person name="Labutti K."/>
            <person name="Lindquist E."/>
            <person name="Lipzen A."/>
            <person name="Khouja H.-R."/>
            <person name="Murat C."/>
            <person name="Ohm R."/>
            <person name="Olson A."/>
            <person name="Spatafora J."/>
            <person name="Veneault-Fourrey C."/>
            <person name="Henrissat B."/>
            <person name="Grigoriev I."/>
            <person name="Martin F."/>
            <person name="Perotto S."/>
        </authorList>
    </citation>
    <scope>NUCLEOTIDE SEQUENCE [LARGE SCALE GENOMIC DNA]</scope>
    <source>
        <strain evidence="1 2">UAMH 7357</strain>
    </source>
</reference>
<dbReference type="Proteomes" id="UP000235672">
    <property type="component" value="Unassembled WGS sequence"/>
</dbReference>
<accession>A0A2J6PZ88</accession>
<keyword evidence="2" id="KW-1185">Reference proteome</keyword>
<name>A0A2J6PZ88_9HELO</name>
<evidence type="ECO:0000313" key="1">
    <source>
        <dbReference type="EMBL" id="PMD19318.1"/>
    </source>
</evidence>
<dbReference type="AlphaFoldDB" id="A0A2J6PZ88"/>
<organism evidence="1 2">
    <name type="scientific">Hyaloscypha hepaticicola</name>
    <dbReference type="NCBI Taxonomy" id="2082293"/>
    <lineage>
        <taxon>Eukaryota</taxon>
        <taxon>Fungi</taxon>
        <taxon>Dikarya</taxon>
        <taxon>Ascomycota</taxon>
        <taxon>Pezizomycotina</taxon>
        <taxon>Leotiomycetes</taxon>
        <taxon>Helotiales</taxon>
        <taxon>Hyaloscyphaceae</taxon>
        <taxon>Hyaloscypha</taxon>
    </lineage>
</organism>
<gene>
    <name evidence="1" type="ORF">NA56DRAFT_690630</name>
</gene>
<proteinExistence type="predicted"/>
<dbReference type="OrthoDB" id="9993796at2759"/>
<evidence type="ECO:0000313" key="2">
    <source>
        <dbReference type="Proteomes" id="UP000235672"/>
    </source>
</evidence>
<dbReference type="EMBL" id="KZ613490">
    <property type="protein sequence ID" value="PMD19318.1"/>
    <property type="molecule type" value="Genomic_DNA"/>
</dbReference>
<dbReference type="Gene3D" id="3.50.50.60">
    <property type="entry name" value="FAD/NAD(P)-binding domain"/>
    <property type="match status" value="1"/>
</dbReference>
<dbReference type="InterPro" id="IPR036188">
    <property type="entry name" value="FAD/NAD-bd_sf"/>
</dbReference>
<sequence>MLPRGCQAIEDSVALEIALTNLSPTEPEERLQLFENVRRTRASVMQIFNNAGQDQAQKIQKDAAQFIPAETMPKTPENFFKYNFECDVVQDSKLAMQKLNKDWELPAKFFKKKPVPGLYPK</sequence>
<protein>
    <submittedName>
        <fullName evidence="1">Uncharacterized protein</fullName>
    </submittedName>
</protein>
<dbReference type="STRING" id="1745343.A0A2J6PZ88"/>